<dbReference type="AlphaFoldDB" id="A0A1H8Z1F6"/>
<name>A0A1H8Z1F6_9FLAO</name>
<dbReference type="Proteomes" id="UP000198648">
    <property type="component" value="Unassembled WGS sequence"/>
</dbReference>
<protein>
    <submittedName>
        <fullName evidence="1">Uncharacterized protein</fullName>
    </submittedName>
</protein>
<dbReference type="OrthoDB" id="1246706at2"/>
<gene>
    <name evidence="1" type="ORF">SAMN05444005_101432</name>
</gene>
<reference evidence="1 2" key="1">
    <citation type="submission" date="2016-10" db="EMBL/GenBank/DDBJ databases">
        <authorList>
            <person name="de Groot N.N."/>
        </authorList>
    </citation>
    <scope>NUCLEOTIDE SEQUENCE [LARGE SCALE GENOMIC DNA]</scope>
    <source>
        <strain evidence="1 2">DSM 27078</strain>
    </source>
</reference>
<evidence type="ECO:0000313" key="2">
    <source>
        <dbReference type="Proteomes" id="UP000198648"/>
    </source>
</evidence>
<sequence length="178" mass="21704">MYKKIIFLFILLLNFTSCKQKKEFEKYDKNGNPIVYNEEEYFKIWTKDKNIKVTIIDTFCINQKKRALKDIQKDDLIYFRPDFLEYNILSNKLKKYGIKTKGFHRSCLRFGEFEPYCYQDEMYNEICKRFGENFLDSLTQEAKKEFVIKNPKQRYIEDGIDLREKYLKEIKSKNIPNK</sequence>
<evidence type="ECO:0000313" key="1">
    <source>
        <dbReference type="EMBL" id="SEP58349.1"/>
    </source>
</evidence>
<dbReference type="STRING" id="1299341.SAMN05444005_101432"/>
<accession>A0A1H8Z1F6</accession>
<dbReference type="EMBL" id="FOEI01000001">
    <property type="protein sequence ID" value="SEP58349.1"/>
    <property type="molecule type" value="Genomic_DNA"/>
</dbReference>
<dbReference type="RefSeq" id="WP_091464555.1">
    <property type="nucleotide sequence ID" value="NZ_FOEI01000001.1"/>
</dbReference>
<keyword evidence="2" id="KW-1185">Reference proteome</keyword>
<organism evidence="1 2">
    <name type="scientific">Flavobacterium urocaniciphilum</name>
    <dbReference type="NCBI Taxonomy" id="1299341"/>
    <lineage>
        <taxon>Bacteria</taxon>
        <taxon>Pseudomonadati</taxon>
        <taxon>Bacteroidota</taxon>
        <taxon>Flavobacteriia</taxon>
        <taxon>Flavobacteriales</taxon>
        <taxon>Flavobacteriaceae</taxon>
        <taxon>Flavobacterium</taxon>
    </lineage>
</organism>
<proteinExistence type="predicted"/>